<feature type="chain" id="PRO_5029518820" evidence="3">
    <location>
        <begin position="23"/>
        <end position="240"/>
    </location>
</feature>
<evidence type="ECO:0000256" key="3">
    <source>
        <dbReference type="SAM" id="SignalP"/>
    </source>
</evidence>
<name>A0A7J6X329_THATH</name>
<evidence type="ECO:0000256" key="2">
    <source>
        <dbReference type="SAM" id="MobiDB-lite"/>
    </source>
</evidence>
<evidence type="ECO:0000313" key="4">
    <source>
        <dbReference type="EMBL" id="KAF5203188.1"/>
    </source>
</evidence>
<feature type="region of interest" description="Disordered" evidence="2">
    <location>
        <begin position="35"/>
        <end position="97"/>
    </location>
</feature>
<dbReference type="EMBL" id="JABWDY010007138">
    <property type="protein sequence ID" value="KAF5203188.1"/>
    <property type="molecule type" value="Genomic_DNA"/>
</dbReference>
<dbReference type="Proteomes" id="UP000554482">
    <property type="component" value="Unassembled WGS sequence"/>
</dbReference>
<feature type="compositionally biased region" description="Basic and acidic residues" evidence="2">
    <location>
        <begin position="46"/>
        <end position="59"/>
    </location>
</feature>
<comment type="caution">
    <text evidence="4">The sequence shown here is derived from an EMBL/GenBank/DDBJ whole genome shotgun (WGS) entry which is preliminary data.</text>
</comment>
<organism evidence="4 5">
    <name type="scientific">Thalictrum thalictroides</name>
    <name type="common">Rue-anemone</name>
    <name type="synonym">Anemone thalictroides</name>
    <dbReference type="NCBI Taxonomy" id="46969"/>
    <lineage>
        <taxon>Eukaryota</taxon>
        <taxon>Viridiplantae</taxon>
        <taxon>Streptophyta</taxon>
        <taxon>Embryophyta</taxon>
        <taxon>Tracheophyta</taxon>
        <taxon>Spermatophyta</taxon>
        <taxon>Magnoliopsida</taxon>
        <taxon>Ranunculales</taxon>
        <taxon>Ranunculaceae</taxon>
        <taxon>Thalictroideae</taxon>
        <taxon>Thalictrum</taxon>
    </lineage>
</organism>
<evidence type="ECO:0000313" key="5">
    <source>
        <dbReference type="Proteomes" id="UP000554482"/>
    </source>
</evidence>
<dbReference type="Pfam" id="PF01190">
    <property type="entry name" value="Pollen_Ole_e_1"/>
    <property type="match status" value="1"/>
</dbReference>
<dbReference type="OrthoDB" id="1847243at2759"/>
<gene>
    <name evidence="4" type="ORF">FRX31_007223</name>
</gene>
<dbReference type="GO" id="GO:0071944">
    <property type="term" value="C:cell periphery"/>
    <property type="evidence" value="ECO:0007669"/>
    <property type="project" value="TreeGrafter"/>
</dbReference>
<accession>A0A7J6X329</accession>
<dbReference type="PANTHER" id="PTHR33470:SF40">
    <property type="entry name" value="PROTEIN SEED AND ROOT HAIR PROTECTIVE PROTEIN"/>
    <property type="match status" value="1"/>
</dbReference>
<reference evidence="4 5" key="1">
    <citation type="submission" date="2020-06" db="EMBL/GenBank/DDBJ databases">
        <title>Transcriptomic and genomic resources for Thalictrum thalictroides and T. hernandezii: Facilitating candidate gene discovery in an emerging model plant lineage.</title>
        <authorList>
            <person name="Arias T."/>
            <person name="Riano-Pachon D.M."/>
            <person name="Di Stilio V.S."/>
        </authorList>
    </citation>
    <scope>NUCLEOTIDE SEQUENCE [LARGE SCALE GENOMIC DNA]</scope>
    <source>
        <strain evidence="5">cv. WT478/WT964</strain>
        <tissue evidence="4">Leaves</tissue>
    </source>
</reference>
<protein>
    <submittedName>
        <fullName evidence="4">Pollen ole e 1 allergen and extensin family protein</fullName>
    </submittedName>
</protein>
<feature type="signal peptide" evidence="3">
    <location>
        <begin position="1"/>
        <end position="22"/>
    </location>
</feature>
<dbReference type="AlphaFoldDB" id="A0A7J6X329"/>
<evidence type="ECO:0000256" key="1">
    <source>
        <dbReference type="ARBA" id="ARBA00022729"/>
    </source>
</evidence>
<feature type="compositionally biased region" description="Basic and acidic residues" evidence="2">
    <location>
        <begin position="68"/>
        <end position="97"/>
    </location>
</feature>
<proteinExistence type="predicted"/>
<keyword evidence="1 3" id="KW-0732">Signal</keyword>
<sequence length="240" mass="26114">MALTNLLLVALVTLSISGACFADGILGSKPNLEKPKLGDGIFGSKPKLEKPKLDQKPKLGDSVFGSKPKLEKPKLDQKPKLEKPKSHVPDGKNLKPSFEKPTEEVKELYKTIGVQGTVYCQTGAKLVPLEGAVTKVTCCTIKNNGYESAPFTILSKPTDKKGYFIAKLPISELQSKSKIYKCKTYLHSSSLKSCNVPTDINKGLSGALPFSSSHILTNNKMKLYHAGQFVYTSSTMDKGY</sequence>
<keyword evidence="5" id="KW-1185">Reference proteome</keyword>
<dbReference type="PANTHER" id="PTHR33470">
    <property type="entry name" value="OS01G0164075 PROTEIN"/>
    <property type="match status" value="1"/>
</dbReference>